<gene>
    <name evidence="2" type="ORF">MBOU_52960</name>
</gene>
<proteinExistence type="predicted"/>
<evidence type="ECO:0000313" key="2">
    <source>
        <dbReference type="EMBL" id="GFG93254.1"/>
    </source>
</evidence>
<accession>A0A7I9YX06</accession>
<dbReference type="EMBL" id="BLKZ01000002">
    <property type="protein sequence ID" value="GFG93254.1"/>
    <property type="molecule type" value="Genomic_DNA"/>
</dbReference>
<dbReference type="Proteomes" id="UP000465360">
    <property type="component" value="Unassembled WGS sequence"/>
</dbReference>
<organism evidence="2 3">
    <name type="scientific">Mycobacterium bourgelatii</name>
    <dbReference type="NCBI Taxonomy" id="1273442"/>
    <lineage>
        <taxon>Bacteria</taxon>
        <taxon>Bacillati</taxon>
        <taxon>Actinomycetota</taxon>
        <taxon>Actinomycetes</taxon>
        <taxon>Mycobacteriales</taxon>
        <taxon>Mycobacteriaceae</taxon>
        <taxon>Mycobacterium</taxon>
    </lineage>
</organism>
<reference evidence="2 3" key="1">
    <citation type="journal article" date="2019" name="Emerg. Microbes Infect.">
        <title>Comprehensive subspecies identification of 175 nontuberculous mycobacteria species based on 7547 genomic profiles.</title>
        <authorList>
            <person name="Matsumoto Y."/>
            <person name="Kinjo T."/>
            <person name="Motooka D."/>
            <person name="Nabeya D."/>
            <person name="Jung N."/>
            <person name="Uechi K."/>
            <person name="Horii T."/>
            <person name="Iida T."/>
            <person name="Fujita J."/>
            <person name="Nakamura S."/>
        </authorList>
    </citation>
    <scope>NUCLEOTIDE SEQUENCE [LARGE SCALE GENOMIC DNA]</scope>
    <source>
        <strain evidence="2 3">JCM 30725</strain>
    </source>
</reference>
<sequence length="96" mass="9311">MPVGTSGLGGSPPLTNTTSGLSTPPPQAATGATASTATTTVLKAARTARIRRMTATLGPGPGGASADTHRNGACQGPSLVAALLGEFEGDPLESPQ</sequence>
<feature type="region of interest" description="Disordered" evidence="1">
    <location>
        <begin position="1"/>
        <end position="39"/>
    </location>
</feature>
<feature type="region of interest" description="Disordered" evidence="1">
    <location>
        <begin position="51"/>
        <end position="74"/>
    </location>
</feature>
<protein>
    <submittedName>
        <fullName evidence="2">Uncharacterized protein</fullName>
    </submittedName>
</protein>
<evidence type="ECO:0000256" key="1">
    <source>
        <dbReference type="SAM" id="MobiDB-lite"/>
    </source>
</evidence>
<feature type="compositionally biased region" description="Polar residues" evidence="1">
    <location>
        <begin position="13"/>
        <end position="22"/>
    </location>
</feature>
<feature type="compositionally biased region" description="Low complexity" evidence="1">
    <location>
        <begin position="28"/>
        <end position="39"/>
    </location>
</feature>
<comment type="caution">
    <text evidence="2">The sequence shown here is derived from an EMBL/GenBank/DDBJ whole genome shotgun (WGS) entry which is preliminary data.</text>
</comment>
<evidence type="ECO:0000313" key="3">
    <source>
        <dbReference type="Proteomes" id="UP000465360"/>
    </source>
</evidence>
<feature type="compositionally biased region" description="Gly residues" evidence="1">
    <location>
        <begin position="1"/>
        <end position="10"/>
    </location>
</feature>
<dbReference type="AlphaFoldDB" id="A0A7I9YX06"/>
<name>A0A7I9YX06_MYCBU</name>
<keyword evidence="3" id="KW-1185">Reference proteome</keyword>